<protein>
    <submittedName>
        <fullName evidence="1">Peptidoglycan-binding protein LysM</fullName>
    </submittedName>
</protein>
<dbReference type="RefSeq" id="WP_275218022.1">
    <property type="nucleotide sequence ID" value="NZ_JAPHVQ010000006.1"/>
</dbReference>
<reference evidence="1" key="1">
    <citation type="submission" date="2022-11" db="EMBL/GenBank/DDBJ databases">
        <authorList>
            <person name="Kamali M."/>
            <person name="Peak L."/>
            <person name="Go Y.Y."/>
            <person name="Balasuriya U.B.R."/>
            <person name="Carossino M."/>
        </authorList>
    </citation>
    <scope>NUCLEOTIDE SEQUENCE</scope>
    <source>
        <strain evidence="1">4524</strain>
    </source>
</reference>
<dbReference type="Gene3D" id="1.10.530.10">
    <property type="match status" value="1"/>
</dbReference>
<accession>A0A9X4G471</accession>
<dbReference type="SUPFAM" id="SSF53955">
    <property type="entry name" value="Lysozyme-like"/>
    <property type="match status" value="1"/>
</dbReference>
<keyword evidence="2" id="KW-1185">Reference proteome</keyword>
<name>A0A9X4G471_ACTEU</name>
<comment type="caution">
    <text evidence="1">The sequence shown here is derived from an EMBL/GenBank/DDBJ whole genome shotgun (WGS) entry which is preliminary data.</text>
</comment>
<organism evidence="1 2">
    <name type="scientific">Actinobacillus equuli subsp. equuli</name>
    <dbReference type="NCBI Taxonomy" id="202947"/>
    <lineage>
        <taxon>Bacteria</taxon>
        <taxon>Pseudomonadati</taxon>
        <taxon>Pseudomonadota</taxon>
        <taxon>Gammaproteobacteria</taxon>
        <taxon>Pasteurellales</taxon>
        <taxon>Pasteurellaceae</taxon>
        <taxon>Actinobacillus</taxon>
    </lineage>
</organism>
<dbReference type="EMBL" id="JAPHVQ010000006">
    <property type="protein sequence ID" value="MDE8035003.1"/>
    <property type="molecule type" value="Genomic_DNA"/>
</dbReference>
<sequence>MSLIKMAKQIADLALKSIGKGNTIQGLTLNQTKMLLQALAKRESGGDYTAENSYGYLGAYQFGAAALVDVGLIQKDKYAAAIKTKSGIASGANAVQHRAFLANAENWVLAGGKSAFLNSKMIQDDAVIKLMNRNARTMETKGVYQGSAAHKAGLLFAAHLKGVGNAIKFAQNGTITKDGYGTSIKEYYELGKESVGKQ</sequence>
<dbReference type="AlphaFoldDB" id="A0A9X4G471"/>
<evidence type="ECO:0000313" key="2">
    <source>
        <dbReference type="Proteomes" id="UP001142444"/>
    </source>
</evidence>
<evidence type="ECO:0000313" key="1">
    <source>
        <dbReference type="EMBL" id="MDE8035003.1"/>
    </source>
</evidence>
<reference evidence="1" key="2">
    <citation type="journal article" date="2023" name="Pathogens">
        <title>Pathological Features and Genomic Characterization of an Actinobacillus equuli subsp. equuli Bearing Unique Virulence-Associated Genes from an Adult Horse with Pleuropneumonia.</title>
        <authorList>
            <person name="Kamali M."/>
            <person name="Carossino M."/>
            <person name="Del Piero F."/>
            <person name="Peak L."/>
            <person name="Mitchell M.S."/>
            <person name="Willette J."/>
            <person name="Baker R."/>
            <person name="Li F."/>
            <person name="Kenez A."/>
            <person name="Balasuriya U.B.R."/>
            <person name="Go Y.Y."/>
        </authorList>
    </citation>
    <scope>NUCLEOTIDE SEQUENCE</scope>
    <source>
        <strain evidence="1">4524</strain>
    </source>
</reference>
<dbReference type="Proteomes" id="UP001142444">
    <property type="component" value="Unassembled WGS sequence"/>
</dbReference>
<gene>
    <name evidence="1" type="ORF">OQ257_07465</name>
</gene>
<proteinExistence type="predicted"/>
<dbReference type="InterPro" id="IPR023346">
    <property type="entry name" value="Lysozyme-like_dom_sf"/>
</dbReference>